<organism evidence="2 3">
    <name type="scientific">Effrenium voratum</name>
    <dbReference type="NCBI Taxonomy" id="2562239"/>
    <lineage>
        <taxon>Eukaryota</taxon>
        <taxon>Sar</taxon>
        <taxon>Alveolata</taxon>
        <taxon>Dinophyceae</taxon>
        <taxon>Suessiales</taxon>
        <taxon>Symbiodiniaceae</taxon>
        <taxon>Effrenium</taxon>
    </lineage>
</organism>
<proteinExistence type="predicted"/>
<evidence type="ECO:0000313" key="2">
    <source>
        <dbReference type="EMBL" id="CAJ1387260.1"/>
    </source>
</evidence>
<feature type="region of interest" description="Disordered" evidence="1">
    <location>
        <begin position="206"/>
        <end position="246"/>
    </location>
</feature>
<name>A0AA36IJ18_9DINO</name>
<dbReference type="Proteomes" id="UP001178507">
    <property type="component" value="Unassembled WGS sequence"/>
</dbReference>
<dbReference type="AlphaFoldDB" id="A0AA36IJ18"/>
<feature type="compositionally biased region" description="Pro residues" evidence="1">
    <location>
        <begin position="211"/>
        <end position="223"/>
    </location>
</feature>
<sequence length="246" mass="26244">MLLTGFCGLAFMDAQLPRAFVEPEAGQVHAAGYGRPSPSLEQGDGDGDCSTFCGRVAFVACIGCALLVGRGYATHCRWQRSRVGNAALSICMSPRRRNAPAIPSISSVFTNVLDDDDWMKELQSFGKAKSNPLPVSKCQASLAYSATRSRLVRGPSLLESRSPTFQPAAEDSDDEGLDFGKAKSMPMPQCPGRRVLWRPCCTARTATRRPSAPPMSCPPPSPPARALAPGPCRAGQASRLSLSRPC</sequence>
<dbReference type="EMBL" id="CAUJNA010001491">
    <property type="protein sequence ID" value="CAJ1387260.1"/>
    <property type="molecule type" value="Genomic_DNA"/>
</dbReference>
<feature type="region of interest" description="Disordered" evidence="1">
    <location>
        <begin position="155"/>
        <end position="176"/>
    </location>
</feature>
<comment type="caution">
    <text evidence="2">The sequence shown here is derived from an EMBL/GenBank/DDBJ whole genome shotgun (WGS) entry which is preliminary data.</text>
</comment>
<evidence type="ECO:0000313" key="3">
    <source>
        <dbReference type="Proteomes" id="UP001178507"/>
    </source>
</evidence>
<accession>A0AA36IJ18</accession>
<reference evidence="2" key="1">
    <citation type="submission" date="2023-08" db="EMBL/GenBank/DDBJ databases">
        <authorList>
            <person name="Chen Y."/>
            <person name="Shah S."/>
            <person name="Dougan E. K."/>
            <person name="Thang M."/>
            <person name="Chan C."/>
        </authorList>
    </citation>
    <scope>NUCLEOTIDE SEQUENCE</scope>
</reference>
<gene>
    <name evidence="2" type="ORF">EVOR1521_LOCUS13376</name>
</gene>
<evidence type="ECO:0000256" key="1">
    <source>
        <dbReference type="SAM" id="MobiDB-lite"/>
    </source>
</evidence>
<keyword evidence="3" id="KW-1185">Reference proteome</keyword>
<protein>
    <submittedName>
        <fullName evidence="2">Uncharacterized protein</fullName>
    </submittedName>
</protein>